<protein>
    <recommendedName>
        <fullName evidence="3">Condensation domain-containing protein</fullName>
    </recommendedName>
</protein>
<keyword evidence="2" id="KW-1185">Reference proteome</keyword>
<organism evidence="1 2">
    <name type="scientific">Glycomyces rhizosphaerae</name>
    <dbReference type="NCBI Taxonomy" id="2054422"/>
    <lineage>
        <taxon>Bacteria</taxon>
        <taxon>Bacillati</taxon>
        <taxon>Actinomycetota</taxon>
        <taxon>Actinomycetes</taxon>
        <taxon>Glycomycetales</taxon>
        <taxon>Glycomycetaceae</taxon>
        <taxon>Glycomyces</taxon>
    </lineage>
</organism>
<evidence type="ECO:0000313" key="2">
    <source>
        <dbReference type="Proteomes" id="UP001595712"/>
    </source>
</evidence>
<sequence>MDIETRVGPLTWGQQIFWYYNQPTFREEWGHVPLISHRLALPEGTSAAALQSALDRCAERFEALRTVYGPPGIERPRQRVLAAYKPVMFEADAPDEPDFDLSRAPGFRCRIVRDGGAVVSADLLANQIDLDGHSMVIVERCILAMLAGDADPFPGTTVQPIDCAEAEGSRAGLIAGSGKGLAWHAEARARVARNFAPISGSDGATGMAQLRVPDLLDRAERAARLSRTTEPTVLQAAIGLVLHGWLGVEDCLMSTAVSNRWRPGLRHAVGRFAAEIDWIFTLDPKWTSGRLLQEVHATLLAGYRAGARDTGACTMAAVRDNCAFGSSMAKPVFIEYLDFLRDHAPLRHSVQDMEFRYETRPGVNTRLRFDLVPRWPGMELRLETDTRLASRSDSELLLRSIASAVEALSEDPDRPIDAIMDRIAAPTFDHVSRGPWIELGASRFSPRHVREAALGCEGVVDAAVEEGDDGASIDLYAVGAVDLAAVHDHLLQAASNDPLVVVPGRYLAVPHLPGARHAAPEPEAVFVPRTDYRARLVTDARAAAVIAAVEQCNPGLRADLARTYAENGGAYMMIPGIVGVIERQGYTRPHPDWFLGLASLAAVANGLRETEQRAGRR</sequence>
<reference evidence="2" key="1">
    <citation type="journal article" date="2019" name="Int. J. Syst. Evol. Microbiol.">
        <title>The Global Catalogue of Microorganisms (GCM) 10K type strain sequencing project: providing services to taxonomists for standard genome sequencing and annotation.</title>
        <authorList>
            <consortium name="The Broad Institute Genomics Platform"/>
            <consortium name="The Broad Institute Genome Sequencing Center for Infectious Disease"/>
            <person name="Wu L."/>
            <person name="Ma J."/>
        </authorList>
    </citation>
    <scope>NUCLEOTIDE SEQUENCE [LARGE SCALE GENOMIC DNA]</scope>
    <source>
        <strain evidence="2">CGMCC 4.7396</strain>
    </source>
</reference>
<dbReference type="SUPFAM" id="SSF52777">
    <property type="entry name" value="CoA-dependent acyltransferases"/>
    <property type="match status" value="2"/>
</dbReference>
<gene>
    <name evidence="1" type="ORF">ACFO8M_25515</name>
</gene>
<evidence type="ECO:0008006" key="3">
    <source>
        <dbReference type="Google" id="ProtNLM"/>
    </source>
</evidence>
<comment type="caution">
    <text evidence="1">The sequence shown here is derived from an EMBL/GenBank/DDBJ whole genome shotgun (WGS) entry which is preliminary data.</text>
</comment>
<dbReference type="Gene3D" id="3.30.559.30">
    <property type="entry name" value="Nonribosomal peptide synthetase, condensation domain"/>
    <property type="match status" value="1"/>
</dbReference>
<dbReference type="Gene3D" id="3.30.559.10">
    <property type="entry name" value="Chloramphenicol acetyltransferase-like domain"/>
    <property type="match status" value="1"/>
</dbReference>
<dbReference type="EMBL" id="JBHRWO010000021">
    <property type="protein sequence ID" value="MFC3495853.1"/>
    <property type="molecule type" value="Genomic_DNA"/>
</dbReference>
<name>A0ABV7Q7U3_9ACTN</name>
<dbReference type="RefSeq" id="WP_387980729.1">
    <property type="nucleotide sequence ID" value="NZ_JBHRWO010000021.1"/>
</dbReference>
<evidence type="ECO:0000313" key="1">
    <source>
        <dbReference type="EMBL" id="MFC3495853.1"/>
    </source>
</evidence>
<dbReference type="InterPro" id="IPR023213">
    <property type="entry name" value="CAT-like_dom_sf"/>
</dbReference>
<dbReference type="Proteomes" id="UP001595712">
    <property type="component" value="Unassembled WGS sequence"/>
</dbReference>
<proteinExistence type="predicted"/>
<accession>A0ABV7Q7U3</accession>